<organism evidence="2 3">
    <name type="scientific">Limnospira platensis NIES-46</name>
    <dbReference type="NCBI Taxonomy" id="1236695"/>
    <lineage>
        <taxon>Bacteria</taxon>
        <taxon>Bacillati</taxon>
        <taxon>Cyanobacteriota</taxon>
        <taxon>Cyanophyceae</taxon>
        <taxon>Oscillatoriophycideae</taxon>
        <taxon>Oscillatoriales</taxon>
        <taxon>Sirenicapillariaceae</taxon>
        <taxon>Limnospira</taxon>
    </lineage>
</organism>
<protein>
    <submittedName>
        <fullName evidence="2">Uncharacterized protein</fullName>
    </submittedName>
</protein>
<feature type="region of interest" description="Disordered" evidence="1">
    <location>
        <begin position="186"/>
        <end position="208"/>
    </location>
</feature>
<accession>A0A5M3T3J8</accession>
<evidence type="ECO:0000256" key="1">
    <source>
        <dbReference type="SAM" id="MobiDB-lite"/>
    </source>
</evidence>
<gene>
    <name evidence="2" type="ORF">NIES46_05010</name>
</gene>
<evidence type="ECO:0000313" key="2">
    <source>
        <dbReference type="EMBL" id="GCE92461.1"/>
    </source>
</evidence>
<feature type="compositionally biased region" description="Low complexity" evidence="1">
    <location>
        <begin position="129"/>
        <end position="142"/>
    </location>
</feature>
<dbReference type="RefSeq" id="WP_006618165.1">
    <property type="nucleotide sequence ID" value="NZ_BIMW01000017.1"/>
</dbReference>
<evidence type="ECO:0000313" key="3">
    <source>
        <dbReference type="Proteomes" id="UP000326169"/>
    </source>
</evidence>
<proteinExistence type="predicted"/>
<comment type="caution">
    <text evidence="2">The sequence shown here is derived from an EMBL/GenBank/DDBJ whole genome shotgun (WGS) entry which is preliminary data.</text>
</comment>
<keyword evidence="3" id="KW-1185">Reference proteome</keyword>
<name>A0A5M3T3J8_LIMPL</name>
<dbReference type="GeneID" id="301681465"/>
<dbReference type="Proteomes" id="UP000326169">
    <property type="component" value="Unassembled WGS sequence"/>
</dbReference>
<sequence length="208" mass="23299">MIWAGKAVIYNEKGYYNRVDSVVFSDHEVSINLKVNPKLWQDFQQRCATYQMSPEQVLVGFIKIYLAPLDHQVAIAFSPGLEGRMDLNITQIIEDYLQQNLEPQIQDILQNYIDSKPSDRPSAPPPSASPASKLSNKLSKPSLPSPPKPSAKEVDSRLKTGKELAEILGVSAPYITTLNRLGELHKRGWQDSGQRRGKTILYEPVSPP</sequence>
<dbReference type="EMBL" id="BIMW01000017">
    <property type="protein sequence ID" value="GCE92461.1"/>
    <property type="molecule type" value="Genomic_DNA"/>
</dbReference>
<feature type="region of interest" description="Disordered" evidence="1">
    <location>
        <begin position="114"/>
        <end position="157"/>
    </location>
</feature>
<reference evidence="2 3" key="1">
    <citation type="journal article" date="2019" name="J Genomics">
        <title>The Draft Genome of a Hydrogen-producing Cyanobacterium, Arthrospira platensis NIES-46.</title>
        <authorList>
            <person name="Suzuki S."/>
            <person name="Yamaguchi H."/>
            <person name="Kawachi M."/>
        </authorList>
    </citation>
    <scope>NUCLEOTIDE SEQUENCE [LARGE SCALE GENOMIC DNA]</scope>
    <source>
        <strain evidence="2 3">NIES-46</strain>
    </source>
</reference>